<keyword evidence="1" id="KW-0732">Signal</keyword>
<comment type="caution">
    <text evidence="2">The sequence shown here is derived from an EMBL/GenBank/DDBJ whole genome shotgun (WGS) entry which is preliminary data.</text>
</comment>
<accession>A0ABD2VIC5</accession>
<feature type="signal peptide" evidence="1">
    <location>
        <begin position="1"/>
        <end position="27"/>
    </location>
</feature>
<reference evidence="2 3" key="1">
    <citation type="submission" date="2024-05" db="EMBL/GenBank/DDBJ databases">
        <title>De novo assembly of an allotetraploid wild potato.</title>
        <authorList>
            <person name="Hosaka A.J."/>
        </authorList>
    </citation>
    <scope>NUCLEOTIDE SEQUENCE [LARGE SCALE GENOMIC DNA]</scope>
    <source>
        <tissue evidence="2">Young leaves</tissue>
    </source>
</reference>
<evidence type="ECO:0000313" key="3">
    <source>
        <dbReference type="Proteomes" id="UP001627284"/>
    </source>
</evidence>
<dbReference type="Proteomes" id="UP001627284">
    <property type="component" value="Unassembled WGS sequence"/>
</dbReference>
<protein>
    <submittedName>
        <fullName evidence="2">Uncharacterized protein</fullName>
    </submittedName>
</protein>
<gene>
    <name evidence="2" type="ORF">AABB24_001073</name>
</gene>
<sequence length="107" mass="12143">QIPKRVQYQKTLVLFVLLPFHAETVMPDPPLRFLLPFTKPNDPISSKTRRQTRSQRKLCCKPENLAQLPYRTHTLAASVSNPHVSFSPFRGSTVFLIPSTVASKRNG</sequence>
<dbReference type="AlphaFoldDB" id="A0ABD2VIC5"/>
<evidence type="ECO:0000313" key="2">
    <source>
        <dbReference type="EMBL" id="KAL3380743.1"/>
    </source>
</evidence>
<dbReference type="EMBL" id="JBJKTR010000001">
    <property type="protein sequence ID" value="KAL3380743.1"/>
    <property type="molecule type" value="Genomic_DNA"/>
</dbReference>
<proteinExistence type="predicted"/>
<feature type="chain" id="PRO_5044893616" evidence="1">
    <location>
        <begin position="28"/>
        <end position="107"/>
    </location>
</feature>
<keyword evidence="3" id="KW-1185">Reference proteome</keyword>
<evidence type="ECO:0000256" key="1">
    <source>
        <dbReference type="SAM" id="SignalP"/>
    </source>
</evidence>
<organism evidence="2 3">
    <name type="scientific">Solanum stoloniferum</name>
    <dbReference type="NCBI Taxonomy" id="62892"/>
    <lineage>
        <taxon>Eukaryota</taxon>
        <taxon>Viridiplantae</taxon>
        <taxon>Streptophyta</taxon>
        <taxon>Embryophyta</taxon>
        <taxon>Tracheophyta</taxon>
        <taxon>Spermatophyta</taxon>
        <taxon>Magnoliopsida</taxon>
        <taxon>eudicotyledons</taxon>
        <taxon>Gunneridae</taxon>
        <taxon>Pentapetalae</taxon>
        <taxon>asterids</taxon>
        <taxon>lamiids</taxon>
        <taxon>Solanales</taxon>
        <taxon>Solanaceae</taxon>
        <taxon>Solanoideae</taxon>
        <taxon>Solaneae</taxon>
        <taxon>Solanum</taxon>
    </lineage>
</organism>
<name>A0ABD2VIC5_9SOLN</name>
<feature type="non-terminal residue" evidence="2">
    <location>
        <position position="1"/>
    </location>
</feature>